<proteinExistence type="predicted"/>
<protein>
    <submittedName>
        <fullName evidence="1">Uncharacterized protein</fullName>
    </submittedName>
</protein>
<sequence length="74" mass="8488">MRNLTVKARIAFAKMNERAERIATGQHITLAGDQHIAEQCDVEDVTIHSDELSELECPDPNCFLNWGYYDEYSN</sequence>
<reference evidence="1" key="1">
    <citation type="journal article" date="2015" name="Nature">
        <title>Complex archaea that bridge the gap between prokaryotes and eukaryotes.</title>
        <authorList>
            <person name="Spang A."/>
            <person name="Saw J.H."/>
            <person name="Jorgensen S.L."/>
            <person name="Zaremba-Niedzwiedzka K."/>
            <person name="Martijn J."/>
            <person name="Lind A.E."/>
            <person name="van Eijk R."/>
            <person name="Schleper C."/>
            <person name="Guy L."/>
            <person name="Ettema T.J."/>
        </authorList>
    </citation>
    <scope>NUCLEOTIDE SEQUENCE</scope>
</reference>
<dbReference type="EMBL" id="LAZR01050315">
    <property type="protein sequence ID" value="KKK87617.1"/>
    <property type="molecule type" value="Genomic_DNA"/>
</dbReference>
<gene>
    <name evidence="1" type="ORF">LCGC14_2751420</name>
</gene>
<accession>A0A0F8Z1I6</accession>
<organism evidence="1">
    <name type="scientific">marine sediment metagenome</name>
    <dbReference type="NCBI Taxonomy" id="412755"/>
    <lineage>
        <taxon>unclassified sequences</taxon>
        <taxon>metagenomes</taxon>
        <taxon>ecological metagenomes</taxon>
    </lineage>
</organism>
<comment type="caution">
    <text evidence="1">The sequence shown here is derived from an EMBL/GenBank/DDBJ whole genome shotgun (WGS) entry which is preliminary data.</text>
</comment>
<dbReference type="AlphaFoldDB" id="A0A0F8Z1I6"/>
<name>A0A0F8Z1I6_9ZZZZ</name>
<evidence type="ECO:0000313" key="1">
    <source>
        <dbReference type="EMBL" id="KKK87617.1"/>
    </source>
</evidence>